<evidence type="ECO:0000259" key="5">
    <source>
        <dbReference type="PROSITE" id="PS50061"/>
    </source>
</evidence>
<keyword evidence="6" id="KW-1185">Reference proteome</keyword>
<feature type="domain" description="ETS" evidence="5">
    <location>
        <begin position="267"/>
        <end position="349"/>
    </location>
</feature>
<sequence>MLNKSSSMIDSQCKTAALEDSSLIILPQHYVSQNIISQADTEQYTPPKMISQTDNFLFYPESCYLDDQQLPFYEPETLKFDTILSDFQSYWNHNENAIETIPQATSTTQSFLTPTPIYTSDTWQLKPIEHWHPSDVIEWLFDWATHHRIDTLDVNMPAFSKFCGESLSRMSRCEFRELDVQHGDNIYEAVQQLIGSQDSHGCGDISPRSDLSNYNEEPLVTTVSFDNENVVDEQDISSRNKKQGAGRRGRPPKKDAKCRNRQGKGLGKLWEFIRDLLLNPNYNPAYIRWERREEGIFKFVQSEKVAKLWGDRKQNTKMTYEKLSRAMRYYYKSQVLLPVFGRRLVYKFGPNATGWRLQEADLSY</sequence>
<reference evidence="7" key="1">
    <citation type="submission" date="2025-08" db="UniProtKB">
        <authorList>
            <consortium name="RefSeq"/>
        </authorList>
    </citation>
    <scope>IDENTIFICATION</scope>
    <source>
        <tissue evidence="7">Muscle</tissue>
    </source>
</reference>
<evidence type="ECO:0000313" key="6">
    <source>
        <dbReference type="Proteomes" id="UP000694941"/>
    </source>
</evidence>
<protein>
    <submittedName>
        <fullName evidence="7">ETS homologous factor-like</fullName>
    </submittedName>
</protein>
<dbReference type="PANTHER" id="PTHR11849">
    <property type="entry name" value="ETS"/>
    <property type="match status" value="1"/>
</dbReference>
<evidence type="ECO:0000256" key="1">
    <source>
        <dbReference type="ARBA" id="ARBA00005562"/>
    </source>
</evidence>
<evidence type="ECO:0000256" key="2">
    <source>
        <dbReference type="ARBA" id="ARBA00023125"/>
    </source>
</evidence>
<dbReference type="SUPFAM" id="SSF46785">
    <property type="entry name" value="Winged helix' DNA-binding domain"/>
    <property type="match status" value="1"/>
</dbReference>
<keyword evidence="3" id="KW-0539">Nucleus</keyword>
<evidence type="ECO:0000256" key="3">
    <source>
        <dbReference type="RuleBase" id="RU004019"/>
    </source>
</evidence>
<dbReference type="PRINTS" id="PR00454">
    <property type="entry name" value="ETSDOMAIN"/>
</dbReference>
<dbReference type="PROSITE" id="PS50061">
    <property type="entry name" value="ETS_DOMAIN_3"/>
    <property type="match status" value="1"/>
</dbReference>
<dbReference type="SMART" id="SM00413">
    <property type="entry name" value="ETS"/>
    <property type="match status" value="1"/>
</dbReference>
<dbReference type="SUPFAM" id="SSF47769">
    <property type="entry name" value="SAM/Pointed domain"/>
    <property type="match status" value="1"/>
</dbReference>
<comment type="similarity">
    <text evidence="1 3">Belongs to the ETS family.</text>
</comment>
<organism evidence="6 7">
    <name type="scientific">Limulus polyphemus</name>
    <name type="common">Atlantic horseshoe crab</name>
    <dbReference type="NCBI Taxonomy" id="6850"/>
    <lineage>
        <taxon>Eukaryota</taxon>
        <taxon>Metazoa</taxon>
        <taxon>Ecdysozoa</taxon>
        <taxon>Arthropoda</taxon>
        <taxon>Chelicerata</taxon>
        <taxon>Merostomata</taxon>
        <taxon>Xiphosura</taxon>
        <taxon>Limulidae</taxon>
        <taxon>Limulus</taxon>
    </lineage>
</organism>
<comment type="subcellular location">
    <subcellularLocation>
        <location evidence="3">Nucleus</location>
    </subcellularLocation>
</comment>
<dbReference type="RefSeq" id="XP_013780811.1">
    <property type="nucleotide sequence ID" value="XM_013925357.2"/>
</dbReference>
<dbReference type="InterPro" id="IPR036388">
    <property type="entry name" value="WH-like_DNA-bd_sf"/>
</dbReference>
<evidence type="ECO:0000256" key="4">
    <source>
        <dbReference type="SAM" id="MobiDB-lite"/>
    </source>
</evidence>
<evidence type="ECO:0000313" key="7">
    <source>
        <dbReference type="RefSeq" id="XP_013780811.1"/>
    </source>
</evidence>
<dbReference type="InterPro" id="IPR046328">
    <property type="entry name" value="ETS_fam"/>
</dbReference>
<gene>
    <name evidence="7" type="primary">LOC106465158</name>
</gene>
<dbReference type="InterPro" id="IPR003118">
    <property type="entry name" value="Pointed_dom"/>
</dbReference>
<name>A0ABM1BF98_LIMPO</name>
<keyword evidence="2 3" id="KW-0238">DNA-binding</keyword>
<proteinExistence type="inferred from homology"/>
<dbReference type="InterPro" id="IPR036390">
    <property type="entry name" value="WH_DNA-bd_sf"/>
</dbReference>
<dbReference type="Gene3D" id="1.10.150.50">
    <property type="entry name" value="Transcription Factor, Ets-1"/>
    <property type="match status" value="1"/>
</dbReference>
<dbReference type="GeneID" id="106465158"/>
<dbReference type="InterPro" id="IPR013761">
    <property type="entry name" value="SAM/pointed_sf"/>
</dbReference>
<dbReference type="Gene3D" id="1.10.10.10">
    <property type="entry name" value="Winged helix-like DNA-binding domain superfamily/Winged helix DNA-binding domain"/>
    <property type="match status" value="1"/>
</dbReference>
<dbReference type="PANTHER" id="PTHR11849:SF190">
    <property type="entry name" value="ETS-DOMAIN PROTEIN"/>
    <property type="match status" value="1"/>
</dbReference>
<accession>A0ABM1BF98</accession>
<dbReference type="Pfam" id="PF02198">
    <property type="entry name" value="SAM_PNT"/>
    <property type="match status" value="1"/>
</dbReference>
<dbReference type="Proteomes" id="UP000694941">
    <property type="component" value="Unplaced"/>
</dbReference>
<feature type="region of interest" description="Disordered" evidence="4">
    <location>
        <begin position="231"/>
        <end position="260"/>
    </location>
</feature>
<feature type="compositionally biased region" description="Basic residues" evidence="4">
    <location>
        <begin position="239"/>
        <end position="251"/>
    </location>
</feature>
<dbReference type="Pfam" id="PF00178">
    <property type="entry name" value="Ets"/>
    <property type="match status" value="1"/>
</dbReference>
<dbReference type="InterPro" id="IPR000418">
    <property type="entry name" value="Ets_dom"/>
</dbReference>